<dbReference type="Proteomes" id="UP001609176">
    <property type="component" value="Unassembled WGS sequence"/>
</dbReference>
<dbReference type="RefSeq" id="WP_395126391.1">
    <property type="nucleotide sequence ID" value="NZ_JBIMSN010000033.1"/>
</dbReference>
<dbReference type="InterPro" id="IPR036411">
    <property type="entry name" value="TorD-like_sf"/>
</dbReference>
<dbReference type="InterPro" id="IPR003765">
    <property type="entry name" value="NO3_reductase_chaperone_NarJ"/>
</dbReference>
<dbReference type="NCBIfam" id="TIGR00684">
    <property type="entry name" value="narJ"/>
    <property type="match status" value="1"/>
</dbReference>
<evidence type="ECO:0000313" key="2">
    <source>
        <dbReference type="EMBL" id="MFH5228649.1"/>
    </source>
</evidence>
<keyword evidence="1" id="KW-0534">Nitrate assimilation</keyword>
<sequence>MKLLKRQRESTLEHRLVWQTAALLLAYPDEQFAERLATADELLAHVSGSVADLLGTTVAELRALEPMRAAVGYVDTFDMRRRSTLYLTYWTAGDTRNRGSHMLAFTHTYREAGVSPPEREAPDYLPVVLEFAATVDPAAGRRLLIDHRAPIDLLCDALRHAGSPYAHAVAAVCETLPVRTDRDAQRALQLAAAGPPTESVGLQPFTLTVPPRRVQGE</sequence>
<comment type="caution">
    <text evidence="3">The sequence shown here is derived from an EMBL/GenBank/DDBJ whole genome shotgun (WGS) entry which is preliminary data.</text>
</comment>
<organism evidence="3 4">
    <name type="scientific">Antrihabitans spumae</name>
    <dbReference type="NCBI Taxonomy" id="3373370"/>
    <lineage>
        <taxon>Bacteria</taxon>
        <taxon>Bacillati</taxon>
        <taxon>Actinomycetota</taxon>
        <taxon>Actinomycetes</taxon>
        <taxon>Mycobacteriales</taxon>
        <taxon>Nocardiaceae</taxon>
        <taxon>Antrihabitans</taxon>
    </lineage>
</organism>
<evidence type="ECO:0000313" key="5">
    <source>
        <dbReference type="Proteomes" id="UP001609219"/>
    </source>
</evidence>
<gene>
    <name evidence="3" type="primary">narJ</name>
    <name evidence="3" type="ORF">ACHIPV_27700</name>
    <name evidence="2" type="ORF">ACHIRB_08685</name>
</gene>
<dbReference type="EMBL" id="JBIMSN010000033">
    <property type="protein sequence ID" value="MFH5228649.1"/>
    <property type="molecule type" value="Genomic_DNA"/>
</dbReference>
<reference evidence="4 5" key="1">
    <citation type="submission" date="2024-10" db="EMBL/GenBank/DDBJ databases">
        <authorList>
            <person name="Riesco R."/>
        </authorList>
    </citation>
    <scope>NUCLEOTIDE SEQUENCE [LARGE SCALE GENOMIC DNA]</scope>
    <source>
        <strain evidence="3 4">NCIMB 15448</strain>
        <strain evidence="2 5">NCIMB 15450</strain>
    </source>
</reference>
<dbReference type="Proteomes" id="UP001609219">
    <property type="component" value="Unassembled WGS sequence"/>
</dbReference>
<evidence type="ECO:0000256" key="1">
    <source>
        <dbReference type="ARBA" id="ARBA00023063"/>
    </source>
</evidence>
<keyword evidence="5" id="KW-1185">Reference proteome</keyword>
<proteinExistence type="predicted"/>
<dbReference type="Pfam" id="PF02613">
    <property type="entry name" value="Nitrate_red_del"/>
    <property type="match status" value="1"/>
</dbReference>
<dbReference type="InterPro" id="IPR020945">
    <property type="entry name" value="DMSO/NO3_reduct_chaperone"/>
</dbReference>
<dbReference type="PANTHER" id="PTHR43680">
    <property type="entry name" value="NITRATE REDUCTASE MOLYBDENUM COFACTOR ASSEMBLY CHAPERONE"/>
    <property type="match status" value="1"/>
</dbReference>
<dbReference type="EMBL" id="JBIMSP010000087">
    <property type="protein sequence ID" value="MFH5245628.1"/>
    <property type="molecule type" value="Genomic_DNA"/>
</dbReference>
<accession>A0ABW7KT30</accession>
<name>A0ABW7KT30_9NOCA</name>
<dbReference type="SUPFAM" id="SSF89155">
    <property type="entry name" value="TorD-like"/>
    <property type="match status" value="1"/>
</dbReference>
<protein>
    <submittedName>
        <fullName evidence="3">Nitrate reductase molybdenum cofactor assembly chaperone</fullName>
    </submittedName>
</protein>
<evidence type="ECO:0000313" key="3">
    <source>
        <dbReference type="EMBL" id="MFH5245628.1"/>
    </source>
</evidence>
<dbReference type="PANTHER" id="PTHR43680:SF2">
    <property type="entry name" value="NITRATE REDUCTASE MOLYBDENUM COFACTOR ASSEMBLY CHAPERONE NARJ"/>
    <property type="match status" value="1"/>
</dbReference>
<evidence type="ECO:0000313" key="4">
    <source>
        <dbReference type="Proteomes" id="UP001609176"/>
    </source>
</evidence>
<dbReference type="Gene3D" id="1.10.3480.10">
    <property type="entry name" value="TorD-like"/>
    <property type="match status" value="1"/>
</dbReference>